<keyword evidence="4 7" id="KW-0812">Transmembrane</keyword>
<comment type="subcellular location">
    <subcellularLocation>
        <location evidence="1 7">Cell membrane</location>
        <topology evidence="1 7">Multi-pass membrane protein</topology>
    </subcellularLocation>
</comment>
<keyword evidence="10" id="KW-1185">Reference proteome</keyword>
<gene>
    <name evidence="9" type="ORF">GCM10022262_16100</name>
</gene>
<organism evidence="9 10">
    <name type="scientific">Georgenia daeguensis</name>
    <dbReference type="NCBI Taxonomy" id="908355"/>
    <lineage>
        <taxon>Bacteria</taxon>
        <taxon>Bacillati</taxon>
        <taxon>Actinomycetota</taxon>
        <taxon>Actinomycetes</taxon>
        <taxon>Micrococcales</taxon>
        <taxon>Bogoriellaceae</taxon>
        <taxon>Georgenia</taxon>
    </lineage>
</organism>
<reference evidence="10" key="1">
    <citation type="journal article" date="2019" name="Int. J. Syst. Evol. Microbiol.">
        <title>The Global Catalogue of Microorganisms (GCM) 10K type strain sequencing project: providing services to taxonomists for standard genome sequencing and annotation.</title>
        <authorList>
            <consortium name="The Broad Institute Genomics Platform"/>
            <consortium name="The Broad Institute Genome Sequencing Center for Infectious Disease"/>
            <person name="Wu L."/>
            <person name="Ma J."/>
        </authorList>
    </citation>
    <scope>NUCLEOTIDE SEQUENCE [LARGE SCALE GENOMIC DNA]</scope>
    <source>
        <strain evidence="10">JCM 17459</strain>
    </source>
</reference>
<name>A0ABP8ETS5_9MICO</name>
<dbReference type="PANTHER" id="PTHR30151:SF20">
    <property type="entry name" value="ABC TRANSPORTER PERMEASE PROTEIN HI_0355-RELATED"/>
    <property type="match status" value="1"/>
</dbReference>
<proteinExistence type="inferred from homology"/>
<keyword evidence="5 7" id="KW-1133">Transmembrane helix</keyword>
<comment type="similarity">
    <text evidence="7">Belongs to the binding-protein-dependent transport system permease family.</text>
</comment>
<evidence type="ECO:0000256" key="6">
    <source>
        <dbReference type="ARBA" id="ARBA00023136"/>
    </source>
</evidence>
<keyword evidence="2 7" id="KW-0813">Transport</keyword>
<evidence type="ECO:0000313" key="10">
    <source>
        <dbReference type="Proteomes" id="UP001499841"/>
    </source>
</evidence>
<evidence type="ECO:0000259" key="8">
    <source>
        <dbReference type="PROSITE" id="PS50928"/>
    </source>
</evidence>
<protein>
    <submittedName>
        <fullName evidence="9">ABC transporter permease</fullName>
    </submittedName>
</protein>
<dbReference type="SUPFAM" id="SSF161098">
    <property type="entry name" value="MetI-like"/>
    <property type="match status" value="1"/>
</dbReference>
<feature type="transmembrane region" description="Helical" evidence="7">
    <location>
        <begin position="77"/>
        <end position="96"/>
    </location>
</feature>
<dbReference type="PROSITE" id="PS50928">
    <property type="entry name" value="ABC_TM1"/>
    <property type="match status" value="1"/>
</dbReference>
<feature type="transmembrane region" description="Helical" evidence="7">
    <location>
        <begin position="108"/>
        <end position="130"/>
    </location>
</feature>
<accession>A0ABP8ETS5</accession>
<evidence type="ECO:0000256" key="3">
    <source>
        <dbReference type="ARBA" id="ARBA00022475"/>
    </source>
</evidence>
<evidence type="ECO:0000256" key="7">
    <source>
        <dbReference type="RuleBase" id="RU363032"/>
    </source>
</evidence>
<dbReference type="Pfam" id="PF00528">
    <property type="entry name" value="BPD_transp_1"/>
    <property type="match status" value="1"/>
</dbReference>
<feature type="transmembrane region" description="Helical" evidence="7">
    <location>
        <begin position="18"/>
        <end position="35"/>
    </location>
</feature>
<evidence type="ECO:0000256" key="5">
    <source>
        <dbReference type="ARBA" id="ARBA00022989"/>
    </source>
</evidence>
<keyword evidence="6 7" id="KW-0472">Membrane</keyword>
<dbReference type="EMBL" id="BAABBA010000006">
    <property type="protein sequence ID" value="GAA4287251.1"/>
    <property type="molecule type" value="Genomic_DNA"/>
</dbReference>
<evidence type="ECO:0000313" key="9">
    <source>
        <dbReference type="EMBL" id="GAA4287251.1"/>
    </source>
</evidence>
<evidence type="ECO:0000256" key="2">
    <source>
        <dbReference type="ARBA" id="ARBA00022448"/>
    </source>
</evidence>
<dbReference type="InterPro" id="IPR000515">
    <property type="entry name" value="MetI-like"/>
</dbReference>
<sequence>MSASTTAPRLRLDPRQPAVSVAGTTLVVAVLGLLLEVGGRADWWDVIPPVSVMFQGVAGLLDDAQFWSDAYRTGLEVAVSLVFGSVFGLLAGITFWKLPAVGRAFEPYLVALYAVPLALFYPFMIVLVGINVWSVILLATAMAAIPMALNTAVGLASMRPVYTKLGRSLNLSPRQMLFAVALPAAGPYLVAGLRMALVYSLIGCVAMEFVTAQAGLGYRIRYLYEIFDDTGMYAYIVVVLLISVALTVLLGLVERLILRGRISW</sequence>
<evidence type="ECO:0000256" key="4">
    <source>
        <dbReference type="ARBA" id="ARBA00022692"/>
    </source>
</evidence>
<dbReference type="Gene3D" id="1.10.3720.10">
    <property type="entry name" value="MetI-like"/>
    <property type="match status" value="1"/>
</dbReference>
<feature type="transmembrane region" description="Helical" evidence="7">
    <location>
        <begin position="177"/>
        <end position="202"/>
    </location>
</feature>
<comment type="caution">
    <text evidence="9">The sequence shown here is derived from an EMBL/GenBank/DDBJ whole genome shotgun (WGS) entry which is preliminary data.</text>
</comment>
<feature type="domain" description="ABC transmembrane type-1" evidence="8">
    <location>
        <begin position="70"/>
        <end position="250"/>
    </location>
</feature>
<dbReference type="PANTHER" id="PTHR30151">
    <property type="entry name" value="ALKANE SULFONATE ABC TRANSPORTER-RELATED, MEMBRANE SUBUNIT"/>
    <property type="match status" value="1"/>
</dbReference>
<keyword evidence="3" id="KW-1003">Cell membrane</keyword>
<dbReference type="Proteomes" id="UP001499841">
    <property type="component" value="Unassembled WGS sequence"/>
</dbReference>
<dbReference type="InterPro" id="IPR035906">
    <property type="entry name" value="MetI-like_sf"/>
</dbReference>
<feature type="transmembrane region" description="Helical" evidence="7">
    <location>
        <begin position="232"/>
        <end position="253"/>
    </location>
</feature>
<feature type="transmembrane region" description="Helical" evidence="7">
    <location>
        <begin position="136"/>
        <end position="156"/>
    </location>
</feature>
<dbReference type="RefSeq" id="WP_345039655.1">
    <property type="nucleotide sequence ID" value="NZ_BAABBA010000006.1"/>
</dbReference>
<evidence type="ECO:0000256" key="1">
    <source>
        <dbReference type="ARBA" id="ARBA00004651"/>
    </source>
</evidence>